<reference evidence="5" key="1">
    <citation type="journal article" date="2019" name="Int. J. Syst. Evol. Microbiol.">
        <title>The Global Catalogue of Microorganisms (GCM) 10K type strain sequencing project: providing services to taxonomists for standard genome sequencing and annotation.</title>
        <authorList>
            <consortium name="The Broad Institute Genomics Platform"/>
            <consortium name="The Broad Institute Genome Sequencing Center for Infectious Disease"/>
            <person name="Wu L."/>
            <person name="Ma J."/>
        </authorList>
    </citation>
    <scope>NUCLEOTIDE SEQUENCE [LARGE SCALE GENOMIC DNA]</scope>
    <source>
        <strain evidence="5">JCM 17125</strain>
    </source>
</reference>
<dbReference type="InterPro" id="IPR016047">
    <property type="entry name" value="M23ase_b-sheet_dom"/>
</dbReference>
<evidence type="ECO:0000256" key="1">
    <source>
        <dbReference type="ARBA" id="ARBA00022729"/>
    </source>
</evidence>
<keyword evidence="1 2" id="KW-0732">Signal</keyword>
<keyword evidence="5" id="KW-1185">Reference proteome</keyword>
<dbReference type="InterPro" id="IPR050570">
    <property type="entry name" value="Cell_wall_metabolism_enzyme"/>
</dbReference>
<dbReference type="SUPFAM" id="SSF51261">
    <property type="entry name" value="Duplicated hybrid motif"/>
    <property type="match status" value="1"/>
</dbReference>
<feature type="signal peptide" evidence="2">
    <location>
        <begin position="1"/>
        <end position="27"/>
    </location>
</feature>
<dbReference type="Proteomes" id="UP001501468">
    <property type="component" value="Unassembled WGS sequence"/>
</dbReference>
<evidence type="ECO:0000259" key="3">
    <source>
        <dbReference type="Pfam" id="PF01551"/>
    </source>
</evidence>
<evidence type="ECO:0000313" key="4">
    <source>
        <dbReference type="EMBL" id="GAA3707672.1"/>
    </source>
</evidence>
<dbReference type="Gene3D" id="2.70.70.10">
    <property type="entry name" value="Glucose Permease (Domain IIA)"/>
    <property type="match status" value="1"/>
</dbReference>
<dbReference type="RefSeq" id="WP_185744785.1">
    <property type="nucleotide sequence ID" value="NZ_BAABDC010000003.1"/>
</dbReference>
<accession>A0ABP7DPL6</accession>
<sequence>MNMSTRMKRTAVAVATLAAVGAGTAVNAVNADAAGSRPLLKVPFTCQQEWRGQTWQGHNPDRAIDFNQGSGDFDLGKAVKASADGRVSAAGNVGSGYGNRIIIDHGNGWSTLYAHLNSINVSVGQNVADTTTIGTVGKSGGQATSHLHYEQRADGSPVSIKFGTSTWVAYYTTDYFTRTNC</sequence>
<gene>
    <name evidence="4" type="ORF">GCM10022399_25550</name>
</gene>
<name>A0ABP7DPL6_9MICO</name>
<evidence type="ECO:0000313" key="5">
    <source>
        <dbReference type="Proteomes" id="UP001501468"/>
    </source>
</evidence>
<dbReference type="PANTHER" id="PTHR21666:SF289">
    <property type="entry name" value="L-ALA--D-GLU ENDOPEPTIDASE"/>
    <property type="match status" value="1"/>
</dbReference>
<evidence type="ECO:0000256" key="2">
    <source>
        <dbReference type="SAM" id="SignalP"/>
    </source>
</evidence>
<organism evidence="4 5">
    <name type="scientific">Terrabacter ginsenosidimutans</name>
    <dbReference type="NCBI Taxonomy" id="490575"/>
    <lineage>
        <taxon>Bacteria</taxon>
        <taxon>Bacillati</taxon>
        <taxon>Actinomycetota</taxon>
        <taxon>Actinomycetes</taxon>
        <taxon>Micrococcales</taxon>
        <taxon>Intrasporangiaceae</taxon>
        <taxon>Terrabacter</taxon>
    </lineage>
</organism>
<comment type="caution">
    <text evidence="4">The sequence shown here is derived from an EMBL/GenBank/DDBJ whole genome shotgun (WGS) entry which is preliminary data.</text>
</comment>
<proteinExistence type="predicted"/>
<feature type="domain" description="M23ase beta-sheet core" evidence="3">
    <location>
        <begin position="75"/>
        <end position="158"/>
    </location>
</feature>
<dbReference type="InterPro" id="IPR011055">
    <property type="entry name" value="Dup_hybrid_motif"/>
</dbReference>
<dbReference type="PANTHER" id="PTHR21666">
    <property type="entry name" value="PEPTIDASE-RELATED"/>
    <property type="match status" value="1"/>
</dbReference>
<feature type="chain" id="PRO_5045118437" description="M23ase beta-sheet core domain-containing protein" evidence="2">
    <location>
        <begin position="28"/>
        <end position="181"/>
    </location>
</feature>
<dbReference type="EMBL" id="BAABDC010000003">
    <property type="protein sequence ID" value="GAA3707672.1"/>
    <property type="molecule type" value="Genomic_DNA"/>
</dbReference>
<dbReference type="Pfam" id="PF01551">
    <property type="entry name" value="Peptidase_M23"/>
    <property type="match status" value="1"/>
</dbReference>
<dbReference type="CDD" id="cd12797">
    <property type="entry name" value="M23_peptidase"/>
    <property type="match status" value="1"/>
</dbReference>
<protein>
    <recommendedName>
        <fullName evidence="3">M23ase beta-sheet core domain-containing protein</fullName>
    </recommendedName>
</protein>